<name>A0A1I0FGX5_9FIRM</name>
<dbReference type="AlphaFoldDB" id="A0A1I0FGX5"/>
<dbReference type="Gene3D" id="3.10.420.10">
    <property type="entry name" value="SecB-like"/>
    <property type="match status" value="1"/>
</dbReference>
<reference evidence="2" key="1">
    <citation type="submission" date="2016-10" db="EMBL/GenBank/DDBJ databases">
        <authorList>
            <person name="de Groot N.N."/>
        </authorList>
    </citation>
    <scope>NUCLEOTIDE SEQUENCE [LARGE SCALE GENOMIC DNA]</scope>
    <source>
        <strain evidence="2">DSM 1551</strain>
    </source>
</reference>
<dbReference type="RefSeq" id="WP_341461333.1">
    <property type="nucleotide sequence ID" value="NZ_CAMTSG010000012.1"/>
</dbReference>
<protein>
    <submittedName>
        <fullName evidence="2">Uncharacterized protein</fullName>
    </submittedName>
</protein>
<evidence type="ECO:0000313" key="4">
    <source>
        <dbReference type="Proteomes" id="UP000490821"/>
    </source>
</evidence>
<reference evidence="1 4" key="3">
    <citation type="journal article" date="2020" name="Microbiome">
        <title>Single-cell genomics of uncultured bacteria reveals dietary fiber responders in the mouse gut microbiota.</title>
        <authorList>
            <person name="Chijiiwa R."/>
            <person name="Hosokawa M."/>
            <person name="Kogawa M."/>
            <person name="Nishikawa Y."/>
            <person name="Ide K."/>
            <person name="Sakanashi C."/>
            <person name="Takahashi K."/>
            <person name="Takeyama H."/>
        </authorList>
    </citation>
    <scope>NUCLEOTIDE SEQUENCE [LARGE SCALE GENOMIC DNA]</scope>
    <source>
        <strain evidence="1">IMSAGC_017</strain>
    </source>
</reference>
<evidence type="ECO:0000313" key="2">
    <source>
        <dbReference type="EMBL" id="SET57468.1"/>
    </source>
</evidence>
<dbReference type="InterPro" id="IPR035958">
    <property type="entry name" value="SecB-like_sf"/>
</dbReference>
<sequence>MLNRDFDDILKYDGIAILFTYVRTLIQNMTSYDCSNSRILLPPINIKAIVDELDSKEE</sequence>
<keyword evidence="3" id="KW-1185">Reference proteome</keyword>
<dbReference type="EMBL" id="FOIN01000019">
    <property type="protein sequence ID" value="SET57468.1"/>
    <property type="molecule type" value="Genomic_DNA"/>
</dbReference>
<evidence type="ECO:0000313" key="1">
    <source>
        <dbReference type="EMBL" id="GFI40165.1"/>
    </source>
</evidence>
<accession>A0A1I0FGX5</accession>
<dbReference type="Proteomes" id="UP000198558">
    <property type="component" value="Unassembled WGS sequence"/>
</dbReference>
<dbReference type="Proteomes" id="UP000490821">
    <property type="component" value="Unassembled WGS sequence"/>
</dbReference>
<reference evidence="3" key="2">
    <citation type="submission" date="2016-10" db="EMBL/GenBank/DDBJ databases">
        <authorList>
            <person name="Varghese N."/>
            <person name="Submissions S."/>
        </authorList>
    </citation>
    <scope>NUCLEOTIDE SEQUENCE [LARGE SCALE GENOMIC DNA]</scope>
    <source>
        <strain evidence="3">DSM 1551</strain>
    </source>
</reference>
<gene>
    <name evidence="1" type="ORF">IMSAGC017_00196</name>
    <name evidence="2" type="ORF">SAMN04489758_11926</name>
</gene>
<evidence type="ECO:0000313" key="3">
    <source>
        <dbReference type="Proteomes" id="UP000198558"/>
    </source>
</evidence>
<dbReference type="SUPFAM" id="SSF54611">
    <property type="entry name" value="SecB-like"/>
    <property type="match status" value="1"/>
</dbReference>
<organism evidence="2 3">
    <name type="scientific">Thomasclavelia cocleata</name>
    <dbReference type="NCBI Taxonomy" id="69824"/>
    <lineage>
        <taxon>Bacteria</taxon>
        <taxon>Bacillati</taxon>
        <taxon>Bacillota</taxon>
        <taxon>Erysipelotrichia</taxon>
        <taxon>Erysipelotrichales</taxon>
        <taxon>Coprobacillaceae</taxon>
        <taxon>Thomasclavelia</taxon>
    </lineage>
</organism>
<dbReference type="EMBL" id="BLMI01000028">
    <property type="protein sequence ID" value="GFI40165.1"/>
    <property type="molecule type" value="Genomic_DNA"/>
</dbReference>
<proteinExistence type="predicted"/>